<evidence type="ECO:0000313" key="1">
    <source>
        <dbReference type="EMBL" id="CAG7556272.1"/>
    </source>
</evidence>
<gene>
    <name evidence="1" type="ORF">FEQUK3_LOCUS1980</name>
</gene>
<protein>
    <submittedName>
        <fullName evidence="1">Uncharacterized protein</fullName>
    </submittedName>
</protein>
<dbReference type="Proteomes" id="UP000693738">
    <property type="component" value="Unassembled WGS sequence"/>
</dbReference>
<reference evidence="1" key="1">
    <citation type="submission" date="2021-05" db="EMBL/GenBank/DDBJ databases">
        <authorList>
            <person name="Khan N."/>
        </authorList>
    </citation>
    <scope>NUCLEOTIDE SEQUENCE</scope>
</reference>
<sequence length="258" mass="29147">MAFRKILTTSFVAAVTAGGVYSFTVSQRVSPVDKNLITRSTDIPETLKNSRSAREIVNARKHVYHSDWRWITLEIPAEHHDVSDEVLLAKFVKGFFGGAVFRPERWVLQVVGLDLARFSNEAPVPRSMLRCLKDIPETSILPLNSVLFGAFQVLDSHIVDPSTSKGSTKQSESYVDFGFGSDSVEFAGVHRFSVVRSKSEECKKQTVQIHFQHMTCNPIVNKPLSPQFMLGFHEMYADYLFRDGVAEIKMWMGRSISR</sequence>
<dbReference type="AlphaFoldDB" id="A0A8J2IH75"/>
<name>A0A8J2IH75_FUSEQ</name>
<organism evidence="1 2">
    <name type="scientific">Fusarium equiseti</name>
    <name type="common">Fusarium scirpi</name>
    <dbReference type="NCBI Taxonomy" id="61235"/>
    <lineage>
        <taxon>Eukaryota</taxon>
        <taxon>Fungi</taxon>
        <taxon>Dikarya</taxon>
        <taxon>Ascomycota</taxon>
        <taxon>Pezizomycotina</taxon>
        <taxon>Sordariomycetes</taxon>
        <taxon>Hypocreomycetidae</taxon>
        <taxon>Hypocreales</taxon>
        <taxon>Nectriaceae</taxon>
        <taxon>Fusarium</taxon>
        <taxon>Fusarium incarnatum-equiseti species complex</taxon>
    </lineage>
</organism>
<comment type="caution">
    <text evidence="1">The sequence shown here is derived from an EMBL/GenBank/DDBJ whole genome shotgun (WGS) entry which is preliminary data.</text>
</comment>
<evidence type="ECO:0000313" key="2">
    <source>
        <dbReference type="Proteomes" id="UP000693738"/>
    </source>
</evidence>
<proteinExistence type="predicted"/>
<dbReference type="EMBL" id="CAJSTJ010000088">
    <property type="protein sequence ID" value="CAG7556272.1"/>
    <property type="molecule type" value="Genomic_DNA"/>
</dbReference>
<accession>A0A8J2IH75</accession>